<feature type="region of interest" description="Disordered" evidence="1">
    <location>
        <begin position="326"/>
        <end position="347"/>
    </location>
</feature>
<accession>A0AAW0DJ49</accession>
<keyword evidence="3" id="KW-1185">Reference proteome</keyword>
<dbReference type="Proteomes" id="UP001383192">
    <property type="component" value="Unassembled WGS sequence"/>
</dbReference>
<evidence type="ECO:0000313" key="3">
    <source>
        <dbReference type="Proteomes" id="UP001383192"/>
    </source>
</evidence>
<organism evidence="2 3">
    <name type="scientific">Paramarasmius palmivorus</name>
    <dbReference type="NCBI Taxonomy" id="297713"/>
    <lineage>
        <taxon>Eukaryota</taxon>
        <taxon>Fungi</taxon>
        <taxon>Dikarya</taxon>
        <taxon>Basidiomycota</taxon>
        <taxon>Agaricomycotina</taxon>
        <taxon>Agaricomycetes</taxon>
        <taxon>Agaricomycetidae</taxon>
        <taxon>Agaricales</taxon>
        <taxon>Marasmiineae</taxon>
        <taxon>Marasmiaceae</taxon>
        <taxon>Paramarasmius</taxon>
    </lineage>
</organism>
<reference evidence="2 3" key="1">
    <citation type="submission" date="2024-01" db="EMBL/GenBank/DDBJ databases">
        <title>A draft genome for a cacao thread blight-causing isolate of Paramarasmius palmivorus.</title>
        <authorList>
            <person name="Baruah I.K."/>
            <person name="Bukari Y."/>
            <person name="Amoako-Attah I."/>
            <person name="Meinhardt L.W."/>
            <person name="Bailey B.A."/>
            <person name="Cohen S.P."/>
        </authorList>
    </citation>
    <scope>NUCLEOTIDE SEQUENCE [LARGE SCALE GENOMIC DNA]</scope>
    <source>
        <strain evidence="2 3">GH-12</strain>
    </source>
</reference>
<sequence>MPSSVSTAPSNIVVSSATASLPGATPEVQSAMTYILGNVPWMKFRVCAEPDLQLFKTDPKLQQALAQISQGIATSVAQTITTEFTSLLEALIKNITPQISTAVVELIQQLIAASAETNCCKAAECTEACPLTASCIPELSGKPCGPVTATKPPSLPDLGKASWIWTTEAKSGNPPVGARPFRKTLTPKVPVDSLIVDITCDDAYSLYVNGYLVGSGRDWNKTQRYRVAFYPTCKLVIAIYGFQDPGVAGIVASAVTWNSLLPNNLVTTFVTDASWKTLANPTFSSKFIKPCFDDSTWDNATVEVAFGAQPWGNVAKPTGYTAQNPALTQLPGAPDAPKADAATVLTQ</sequence>
<evidence type="ECO:0000313" key="2">
    <source>
        <dbReference type="EMBL" id="KAK7051323.1"/>
    </source>
</evidence>
<feature type="compositionally biased region" description="Low complexity" evidence="1">
    <location>
        <begin position="333"/>
        <end position="347"/>
    </location>
</feature>
<name>A0AAW0DJ49_9AGAR</name>
<dbReference type="EMBL" id="JAYKXP010000013">
    <property type="protein sequence ID" value="KAK7051323.1"/>
    <property type="molecule type" value="Genomic_DNA"/>
</dbReference>
<gene>
    <name evidence="2" type="ORF">VNI00_004823</name>
</gene>
<protein>
    <submittedName>
        <fullName evidence="2">Uncharacterized protein</fullName>
    </submittedName>
</protein>
<evidence type="ECO:0000256" key="1">
    <source>
        <dbReference type="SAM" id="MobiDB-lite"/>
    </source>
</evidence>
<dbReference type="AlphaFoldDB" id="A0AAW0DJ49"/>
<proteinExistence type="predicted"/>
<dbReference type="Gene3D" id="2.60.120.260">
    <property type="entry name" value="Galactose-binding domain-like"/>
    <property type="match status" value="1"/>
</dbReference>
<comment type="caution">
    <text evidence="2">The sequence shown here is derived from an EMBL/GenBank/DDBJ whole genome shotgun (WGS) entry which is preliminary data.</text>
</comment>